<dbReference type="PANTHER" id="PTHR30055:SF146">
    <property type="entry name" value="HTH-TYPE TRANSCRIPTIONAL DUAL REGULATOR CECR"/>
    <property type="match status" value="1"/>
</dbReference>
<keyword evidence="3" id="KW-0804">Transcription</keyword>
<dbReference type="PROSITE" id="PS50977">
    <property type="entry name" value="HTH_TETR_2"/>
    <property type="match status" value="1"/>
</dbReference>
<protein>
    <submittedName>
        <fullName evidence="6">TetR/AcrR family transcriptional repressor of mexJK operon</fullName>
    </submittedName>
</protein>
<dbReference type="AlphaFoldDB" id="A0A7X0EUC1"/>
<evidence type="ECO:0000256" key="3">
    <source>
        <dbReference type="ARBA" id="ARBA00023163"/>
    </source>
</evidence>
<gene>
    <name evidence="6" type="ORF">HNP49_001593</name>
</gene>
<dbReference type="EMBL" id="JACHLL010000002">
    <property type="protein sequence ID" value="MBB6341436.1"/>
    <property type="molecule type" value="Genomic_DNA"/>
</dbReference>
<dbReference type="GO" id="GO:0000976">
    <property type="term" value="F:transcription cis-regulatory region binding"/>
    <property type="evidence" value="ECO:0007669"/>
    <property type="project" value="TreeGrafter"/>
</dbReference>
<name>A0A7X0EUC1_9PSED</name>
<dbReference type="InterPro" id="IPR039536">
    <property type="entry name" value="TetR_C_Proteobacteria"/>
</dbReference>
<evidence type="ECO:0000313" key="6">
    <source>
        <dbReference type="EMBL" id="MBB6341436.1"/>
    </source>
</evidence>
<dbReference type="InterPro" id="IPR001647">
    <property type="entry name" value="HTH_TetR"/>
</dbReference>
<sequence>MSDKRLPSTGPGRPKDQAKRLAILEAAKTLFMRNGYEGSSMDAIAAEAGVSKLTVYNHFTDKETLFSAAVKSKCEEQLPELFFDLPDGASLEKVLLNIGRGFVQLINSRESVELLRVMVTLATTDPTLGQLFFNAGPQRVLNELEGLLRKAASQGKLQIDNPHNAAEHFLSLLKGGCNFRLLVGCCSAPTVEEEASHVAEVVQLFLRAYRTGP</sequence>
<keyword evidence="1" id="KW-0805">Transcription regulation</keyword>
<dbReference type="InterPro" id="IPR050109">
    <property type="entry name" value="HTH-type_TetR-like_transc_reg"/>
</dbReference>
<dbReference type="Gene3D" id="1.10.357.10">
    <property type="entry name" value="Tetracycline Repressor, domain 2"/>
    <property type="match status" value="1"/>
</dbReference>
<dbReference type="SUPFAM" id="SSF48498">
    <property type="entry name" value="Tetracyclin repressor-like, C-terminal domain"/>
    <property type="match status" value="1"/>
</dbReference>
<reference evidence="6 7" key="1">
    <citation type="submission" date="2020-08" db="EMBL/GenBank/DDBJ databases">
        <title>Functional genomics of gut bacteria from endangered species of beetles.</title>
        <authorList>
            <person name="Carlos-Shanley C."/>
        </authorList>
    </citation>
    <scope>NUCLEOTIDE SEQUENCE [LARGE SCALE GENOMIC DNA]</scope>
    <source>
        <strain evidence="6 7">S00202</strain>
    </source>
</reference>
<dbReference type="Proteomes" id="UP000557193">
    <property type="component" value="Unassembled WGS sequence"/>
</dbReference>
<dbReference type="InterPro" id="IPR036271">
    <property type="entry name" value="Tet_transcr_reg_TetR-rel_C_sf"/>
</dbReference>
<organism evidence="6 7">
    <name type="scientific">Pseudomonas fluvialis</name>
    <dbReference type="NCBI Taxonomy" id="1793966"/>
    <lineage>
        <taxon>Bacteria</taxon>
        <taxon>Pseudomonadati</taxon>
        <taxon>Pseudomonadota</taxon>
        <taxon>Gammaproteobacteria</taxon>
        <taxon>Pseudomonadales</taxon>
        <taxon>Pseudomonadaceae</taxon>
        <taxon>Pseudomonas</taxon>
    </lineage>
</organism>
<dbReference type="Gene3D" id="1.10.10.60">
    <property type="entry name" value="Homeodomain-like"/>
    <property type="match status" value="1"/>
</dbReference>
<dbReference type="RefSeq" id="WP_184682160.1">
    <property type="nucleotide sequence ID" value="NZ_JACHLL010000002.1"/>
</dbReference>
<accession>A0A7X0EUC1</accession>
<feature type="domain" description="HTH tetR-type" evidence="5">
    <location>
        <begin position="17"/>
        <end position="77"/>
    </location>
</feature>
<dbReference type="Pfam" id="PF14246">
    <property type="entry name" value="TetR_C_7"/>
    <property type="match status" value="1"/>
</dbReference>
<evidence type="ECO:0000256" key="2">
    <source>
        <dbReference type="ARBA" id="ARBA00023125"/>
    </source>
</evidence>
<evidence type="ECO:0000259" key="5">
    <source>
        <dbReference type="PROSITE" id="PS50977"/>
    </source>
</evidence>
<dbReference type="SUPFAM" id="SSF46689">
    <property type="entry name" value="Homeodomain-like"/>
    <property type="match status" value="1"/>
</dbReference>
<dbReference type="GO" id="GO:0003700">
    <property type="term" value="F:DNA-binding transcription factor activity"/>
    <property type="evidence" value="ECO:0007669"/>
    <property type="project" value="TreeGrafter"/>
</dbReference>
<dbReference type="InterPro" id="IPR009057">
    <property type="entry name" value="Homeodomain-like_sf"/>
</dbReference>
<dbReference type="PRINTS" id="PR00455">
    <property type="entry name" value="HTHTETR"/>
</dbReference>
<evidence type="ECO:0000256" key="4">
    <source>
        <dbReference type="PROSITE-ProRule" id="PRU00335"/>
    </source>
</evidence>
<keyword evidence="2 4" id="KW-0238">DNA-binding</keyword>
<comment type="caution">
    <text evidence="6">The sequence shown here is derived from an EMBL/GenBank/DDBJ whole genome shotgun (WGS) entry which is preliminary data.</text>
</comment>
<dbReference type="PANTHER" id="PTHR30055">
    <property type="entry name" value="HTH-TYPE TRANSCRIPTIONAL REGULATOR RUTR"/>
    <property type="match status" value="1"/>
</dbReference>
<dbReference type="FunFam" id="1.10.10.60:FF:000141">
    <property type="entry name" value="TetR family transcriptional regulator"/>
    <property type="match status" value="1"/>
</dbReference>
<evidence type="ECO:0000256" key="1">
    <source>
        <dbReference type="ARBA" id="ARBA00023015"/>
    </source>
</evidence>
<keyword evidence="7" id="KW-1185">Reference proteome</keyword>
<evidence type="ECO:0000313" key="7">
    <source>
        <dbReference type="Proteomes" id="UP000557193"/>
    </source>
</evidence>
<dbReference type="Pfam" id="PF00440">
    <property type="entry name" value="TetR_N"/>
    <property type="match status" value="1"/>
</dbReference>
<feature type="DNA-binding region" description="H-T-H motif" evidence="4">
    <location>
        <begin position="40"/>
        <end position="59"/>
    </location>
</feature>
<proteinExistence type="predicted"/>